<gene>
    <name evidence="2" type="ORF">DES41_107135</name>
</gene>
<dbReference type="InterPro" id="IPR029069">
    <property type="entry name" value="HotDog_dom_sf"/>
</dbReference>
<dbReference type="InterPro" id="IPR052342">
    <property type="entry name" value="MCH/BMMD"/>
</dbReference>
<organism evidence="2 3">
    <name type="scientific">Pseudorhodoferax soli</name>
    <dbReference type="NCBI Taxonomy" id="545864"/>
    <lineage>
        <taxon>Bacteria</taxon>
        <taxon>Pseudomonadati</taxon>
        <taxon>Pseudomonadota</taxon>
        <taxon>Betaproteobacteria</taxon>
        <taxon>Burkholderiales</taxon>
        <taxon>Comamonadaceae</taxon>
    </lineage>
</organism>
<accession>A0A368XRI3</accession>
<dbReference type="SUPFAM" id="SSF54637">
    <property type="entry name" value="Thioesterase/thiol ester dehydrase-isomerase"/>
    <property type="match status" value="1"/>
</dbReference>
<dbReference type="Gene3D" id="3.10.129.10">
    <property type="entry name" value="Hotdog Thioesterase"/>
    <property type="match status" value="1"/>
</dbReference>
<dbReference type="AlphaFoldDB" id="A0A368XRI3"/>
<sequence>MAQKTYESYEIGETFQSYGRTITEADLVSYTCLAGLKLPMFIDEEFSKKHSLFKTRVAPGLFTASIAAGMLEDILGKYTLAALGLDRFKFTAPVKAGDTIHVLITVEGKKDVSDGQRGVLTVRITVVNQTGASPLEFWGSFMMRKGEV</sequence>
<dbReference type="Pfam" id="PF01575">
    <property type="entry name" value="MaoC_dehydratas"/>
    <property type="match status" value="1"/>
</dbReference>
<evidence type="ECO:0000313" key="3">
    <source>
        <dbReference type="Proteomes" id="UP000252884"/>
    </source>
</evidence>
<evidence type="ECO:0000313" key="2">
    <source>
        <dbReference type="EMBL" id="RCW68614.1"/>
    </source>
</evidence>
<reference evidence="2 3" key="1">
    <citation type="submission" date="2018-07" db="EMBL/GenBank/DDBJ databases">
        <title>Genomic Encyclopedia of Type Strains, Phase IV (KMG-IV): sequencing the most valuable type-strain genomes for metagenomic binning, comparative biology and taxonomic classification.</title>
        <authorList>
            <person name="Goeker M."/>
        </authorList>
    </citation>
    <scope>NUCLEOTIDE SEQUENCE [LARGE SCALE GENOMIC DNA]</scope>
    <source>
        <strain evidence="2 3">DSM 21634</strain>
    </source>
</reference>
<dbReference type="OrthoDB" id="9800237at2"/>
<dbReference type="PANTHER" id="PTHR43664">
    <property type="entry name" value="MONOAMINE OXIDASE-RELATED"/>
    <property type="match status" value="1"/>
</dbReference>
<proteinExistence type="predicted"/>
<name>A0A368XRI3_9BURK</name>
<dbReference type="Proteomes" id="UP000252884">
    <property type="component" value="Unassembled WGS sequence"/>
</dbReference>
<feature type="domain" description="MaoC-like" evidence="1">
    <location>
        <begin position="11"/>
        <end position="126"/>
    </location>
</feature>
<dbReference type="RefSeq" id="WP_114470150.1">
    <property type="nucleotide sequence ID" value="NZ_QPJK01000007.1"/>
</dbReference>
<dbReference type="EMBL" id="QPJK01000007">
    <property type="protein sequence ID" value="RCW68614.1"/>
    <property type="molecule type" value="Genomic_DNA"/>
</dbReference>
<evidence type="ECO:0000259" key="1">
    <source>
        <dbReference type="Pfam" id="PF01575"/>
    </source>
</evidence>
<dbReference type="InterPro" id="IPR002539">
    <property type="entry name" value="MaoC-like_dom"/>
</dbReference>
<protein>
    <submittedName>
        <fullName evidence="2">Acyl dehydratase</fullName>
    </submittedName>
</protein>
<comment type="caution">
    <text evidence="2">The sequence shown here is derived from an EMBL/GenBank/DDBJ whole genome shotgun (WGS) entry which is preliminary data.</text>
</comment>
<keyword evidence="3" id="KW-1185">Reference proteome</keyword>
<dbReference type="PANTHER" id="PTHR43664:SF1">
    <property type="entry name" value="BETA-METHYLMALYL-COA DEHYDRATASE"/>
    <property type="match status" value="1"/>
</dbReference>